<keyword evidence="2" id="KW-0812">Transmembrane</keyword>
<feature type="region of interest" description="Disordered" evidence="1">
    <location>
        <begin position="310"/>
        <end position="334"/>
    </location>
</feature>
<name>A0A8H5D7Y8_9AGAR</name>
<dbReference type="AlphaFoldDB" id="A0A8H5D7Y8"/>
<feature type="compositionally biased region" description="Polar residues" evidence="1">
    <location>
        <begin position="310"/>
        <end position="323"/>
    </location>
</feature>
<keyword evidence="2" id="KW-1133">Transmembrane helix</keyword>
<evidence type="ECO:0000313" key="3">
    <source>
        <dbReference type="EMBL" id="KAF5355155.1"/>
    </source>
</evidence>
<feature type="transmembrane region" description="Helical" evidence="2">
    <location>
        <begin position="154"/>
        <end position="181"/>
    </location>
</feature>
<feature type="region of interest" description="Disordered" evidence="1">
    <location>
        <begin position="188"/>
        <end position="224"/>
    </location>
</feature>
<keyword evidence="2" id="KW-0472">Membrane</keyword>
<feature type="compositionally biased region" description="Pro residues" evidence="1">
    <location>
        <begin position="325"/>
        <end position="334"/>
    </location>
</feature>
<keyword evidence="4" id="KW-1185">Reference proteome</keyword>
<accession>A0A8H5D7Y8</accession>
<reference evidence="3 4" key="1">
    <citation type="journal article" date="2020" name="ISME J.">
        <title>Uncovering the hidden diversity of litter-decomposition mechanisms in mushroom-forming fungi.</title>
        <authorList>
            <person name="Floudas D."/>
            <person name="Bentzer J."/>
            <person name="Ahren D."/>
            <person name="Johansson T."/>
            <person name="Persson P."/>
            <person name="Tunlid A."/>
        </authorList>
    </citation>
    <scope>NUCLEOTIDE SEQUENCE [LARGE SCALE GENOMIC DNA]</scope>
    <source>
        <strain evidence="3 4">CBS 146.42</strain>
    </source>
</reference>
<dbReference type="Proteomes" id="UP000559027">
    <property type="component" value="Unassembled WGS sequence"/>
</dbReference>
<organism evidence="3 4">
    <name type="scientific">Leucocoprinus leucothites</name>
    <dbReference type="NCBI Taxonomy" id="201217"/>
    <lineage>
        <taxon>Eukaryota</taxon>
        <taxon>Fungi</taxon>
        <taxon>Dikarya</taxon>
        <taxon>Basidiomycota</taxon>
        <taxon>Agaricomycotina</taxon>
        <taxon>Agaricomycetes</taxon>
        <taxon>Agaricomycetidae</taxon>
        <taxon>Agaricales</taxon>
        <taxon>Agaricineae</taxon>
        <taxon>Agaricaceae</taxon>
        <taxon>Leucocoprinus</taxon>
    </lineage>
</organism>
<comment type="caution">
    <text evidence="3">The sequence shown here is derived from an EMBL/GenBank/DDBJ whole genome shotgun (WGS) entry which is preliminary data.</text>
</comment>
<gene>
    <name evidence="3" type="ORF">D9756_005736</name>
</gene>
<sequence length="334" mass="36228">MFLPHQFTPSTLVEFEPIPLSVNSFPLTVSWRLNEVAEDCMVNLYLISLTPNNQTVDQRLLTFIDIQAASAIAFDPADGIDPGLYTFQFINQTNLGHIIATSNSFCIAPSDLDSSINMVGSDAPWDTSHELAGKSAPSLYPIPAQISQMYDKGYFVVLGLSVTAIILSVTLFGISIWMGWITYTRRSKDPKLSPKISPKISPFTPKARGAPSVRTKPSAESLNSYCTFSSPPPLNSYSTNSNPSSLNLSFTTLSPSSLNYSEPSSDTSSTPLVHHCFAIIPQPELPPAAECNNTRPLLLRRSLPCLSPGTMGNNTTFAPSRSLGTPPPQYTSDS</sequence>
<dbReference type="EMBL" id="JAACJO010000008">
    <property type="protein sequence ID" value="KAF5355155.1"/>
    <property type="molecule type" value="Genomic_DNA"/>
</dbReference>
<evidence type="ECO:0000256" key="2">
    <source>
        <dbReference type="SAM" id="Phobius"/>
    </source>
</evidence>
<proteinExistence type="predicted"/>
<evidence type="ECO:0000256" key="1">
    <source>
        <dbReference type="SAM" id="MobiDB-lite"/>
    </source>
</evidence>
<protein>
    <submittedName>
        <fullName evidence="3">Uncharacterized protein</fullName>
    </submittedName>
</protein>
<evidence type="ECO:0000313" key="4">
    <source>
        <dbReference type="Proteomes" id="UP000559027"/>
    </source>
</evidence>